<dbReference type="InterPro" id="IPR048281">
    <property type="entry name" value="COA6_fun"/>
</dbReference>
<dbReference type="InterPro" id="IPR048280">
    <property type="entry name" value="COX6B-like"/>
</dbReference>
<evidence type="ECO:0000256" key="2">
    <source>
        <dbReference type="ARBA" id="ARBA00006425"/>
    </source>
</evidence>
<dbReference type="Gene3D" id="1.10.10.140">
    <property type="entry name" value="Cytochrome c oxidase, subunit VIb"/>
    <property type="match status" value="1"/>
</dbReference>
<dbReference type="Pfam" id="PF02297">
    <property type="entry name" value="COX6B"/>
    <property type="match status" value="1"/>
</dbReference>
<dbReference type="PANTHER" id="PTHR47677">
    <property type="entry name" value="CYTOCHROME C OXIDASE ASSEMBLY FACTOR 6"/>
    <property type="match status" value="1"/>
</dbReference>
<dbReference type="EMBL" id="PUHR01000088">
    <property type="protein sequence ID" value="KAG0667883.1"/>
    <property type="molecule type" value="Genomic_DNA"/>
</dbReference>
<comment type="caution">
    <text evidence="5">The sequence shown here is derived from an EMBL/GenBank/DDBJ whole genome shotgun (WGS) entry which is preliminary data.</text>
</comment>
<accession>A0A9P6WBZ4</accession>
<name>A0A9P6WBZ4_MAUEX</name>
<evidence type="ECO:0000256" key="3">
    <source>
        <dbReference type="ARBA" id="ARBA00023128"/>
    </source>
</evidence>
<gene>
    <name evidence="5" type="ORF">C6P45_005250</name>
</gene>
<evidence type="ECO:0000313" key="6">
    <source>
        <dbReference type="Proteomes" id="UP000750334"/>
    </source>
</evidence>
<evidence type="ECO:0008006" key="7">
    <source>
        <dbReference type="Google" id="ProtNLM"/>
    </source>
</evidence>
<proteinExistence type="inferred from homology"/>
<keyword evidence="3" id="KW-0496">Mitochondrion</keyword>
<dbReference type="GO" id="GO:0033617">
    <property type="term" value="P:mitochondrial respiratory chain complex IV assembly"/>
    <property type="evidence" value="ECO:0007669"/>
    <property type="project" value="TreeGrafter"/>
</dbReference>
<evidence type="ECO:0000256" key="4">
    <source>
        <dbReference type="ARBA" id="ARBA00023157"/>
    </source>
</evidence>
<keyword evidence="6" id="KW-1185">Reference proteome</keyword>
<dbReference type="SUPFAM" id="SSF47694">
    <property type="entry name" value="Cytochrome c oxidase subunit h"/>
    <property type="match status" value="1"/>
</dbReference>
<dbReference type="PANTHER" id="PTHR47677:SF1">
    <property type="entry name" value="CYTOCHROME C OXIDASE ASSEMBLY FACTOR 6"/>
    <property type="match status" value="1"/>
</dbReference>
<reference evidence="5 6" key="1">
    <citation type="submission" date="2020-11" db="EMBL/GenBank/DDBJ databases">
        <title>Kefir isolates.</title>
        <authorList>
            <person name="Marcisauskas S."/>
            <person name="Kim Y."/>
            <person name="Blasche S."/>
        </authorList>
    </citation>
    <scope>NUCLEOTIDE SEQUENCE [LARGE SCALE GENOMIC DNA]</scope>
    <source>
        <strain evidence="5 6">OG2</strain>
    </source>
</reference>
<comment type="similarity">
    <text evidence="2">Belongs to the cytochrome c oxidase subunit 6B family.</text>
</comment>
<protein>
    <recommendedName>
        <fullName evidence="7">Cytochrome c oxidase assembly factor 6</fullName>
    </recommendedName>
</protein>
<organism evidence="5 6">
    <name type="scientific">Maudiozyma exigua</name>
    <name type="common">Yeast</name>
    <name type="synonym">Kazachstania exigua</name>
    <dbReference type="NCBI Taxonomy" id="34358"/>
    <lineage>
        <taxon>Eukaryota</taxon>
        <taxon>Fungi</taxon>
        <taxon>Dikarya</taxon>
        <taxon>Ascomycota</taxon>
        <taxon>Saccharomycotina</taxon>
        <taxon>Saccharomycetes</taxon>
        <taxon>Saccharomycetales</taxon>
        <taxon>Saccharomycetaceae</taxon>
        <taxon>Maudiozyma</taxon>
    </lineage>
</organism>
<evidence type="ECO:0000313" key="5">
    <source>
        <dbReference type="EMBL" id="KAG0667883.1"/>
    </source>
</evidence>
<evidence type="ECO:0000256" key="1">
    <source>
        <dbReference type="ARBA" id="ARBA00004173"/>
    </source>
</evidence>
<dbReference type="GO" id="GO:0005758">
    <property type="term" value="C:mitochondrial intermembrane space"/>
    <property type="evidence" value="ECO:0007669"/>
    <property type="project" value="TreeGrafter"/>
</dbReference>
<keyword evidence="4" id="KW-1015">Disulfide bond</keyword>
<dbReference type="AlphaFoldDB" id="A0A9P6WBZ4"/>
<sequence>MVWIPFVSSSKPEFKNNREARKLCWESRDEYFKCLDKIDIISPIDPKNKSKIKANCSTEENKFEQNCANSWISYFKEKRITDYRNNLIQKKMEQDQLEADMKK</sequence>
<dbReference type="Proteomes" id="UP000750334">
    <property type="component" value="Unassembled WGS sequence"/>
</dbReference>
<dbReference type="InterPro" id="IPR036549">
    <property type="entry name" value="CX6/COA6-like_sf"/>
</dbReference>
<dbReference type="OrthoDB" id="5545577at2759"/>
<comment type="subcellular location">
    <subcellularLocation>
        <location evidence="1">Mitochondrion</location>
    </subcellularLocation>
</comment>